<dbReference type="EMBL" id="JBHSYS010000001">
    <property type="protein sequence ID" value="MFC6956073.1"/>
    <property type="molecule type" value="Genomic_DNA"/>
</dbReference>
<name>A0ABW2D3L7_9ACTN</name>
<gene>
    <name evidence="1" type="ORF">ACFQS3_02575</name>
</gene>
<protein>
    <submittedName>
        <fullName evidence="1">Uncharacterized protein</fullName>
    </submittedName>
</protein>
<evidence type="ECO:0000313" key="1">
    <source>
        <dbReference type="EMBL" id="MFC6956073.1"/>
    </source>
</evidence>
<dbReference type="RefSeq" id="WP_382353415.1">
    <property type="nucleotide sequence ID" value="NZ_JBHMBP010000004.1"/>
</dbReference>
<sequence>MSVATDSATAEIVKLQNTVIQFVRESGILSRAVAYQPMGSAKATLDEIEYTIELHCSANSVIEEIPPRMEGRIHVMEWRILHE</sequence>
<comment type="caution">
    <text evidence="1">The sequence shown here is derived from an EMBL/GenBank/DDBJ whole genome shotgun (WGS) entry which is preliminary data.</text>
</comment>
<dbReference type="Proteomes" id="UP001596470">
    <property type="component" value="Unassembled WGS sequence"/>
</dbReference>
<keyword evidence="2" id="KW-1185">Reference proteome</keyword>
<evidence type="ECO:0000313" key="2">
    <source>
        <dbReference type="Proteomes" id="UP001596470"/>
    </source>
</evidence>
<reference evidence="2" key="1">
    <citation type="journal article" date="2019" name="Int. J. Syst. Evol. Microbiol.">
        <title>The Global Catalogue of Microorganisms (GCM) 10K type strain sequencing project: providing services to taxonomists for standard genome sequencing and annotation.</title>
        <authorList>
            <consortium name="The Broad Institute Genomics Platform"/>
            <consortium name="The Broad Institute Genome Sequencing Center for Infectious Disease"/>
            <person name="Wu L."/>
            <person name="Ma J."/>
        </authorList>
    </citation>
    <scope>NUCLEOTIDE SEQUENCE [LARGE SCALE GENOMIC DNA]</scope>
    <source>
        <strain evidence="2">KACC 12634</strain>
    </source>
</reference>
<proteinExistence type="predicted"/>
<organism evidence="1 2">
    <name type="scientific">Glycomyces mayteni</name>
    <dbReference type="NCBI Taxonomy" id="543887"/>
    <lineage>
        <taxon>Bacteria</taxon>
        <taxon>Bacillati</taxon>
        <taxon>Actinomycetota</taxon>
        <taxon>Actinomycetes</taxon>
        <taxon>Glycomycetales</taxon>
        <taxon>Glycomycetaceae</taxon>
        <taxon>Glycomyces</taxon>
    </lineage>
</organism>
<accession>A0ABW2D3L7</accession>